<dbReference type="PANTHER" id="PTHR34874">
    <property type="entry name" value="PROTEIN YCHN"/>
    <property type="match status" value="1"/>
</dbReference>
<organism evidence="2">
    <name type="scientific">Methanothermobacter wolfeii</name>
    <name type="common">Methanobacterium wolfei</name>
    <dbReference type="NCBI Taxonomy" id="145261"/>
    <lineage>
        <taxon>Archaea</taxon>
        <taxon>Methanobacteriati</taxon>
        <taxon>Methanobacteriota</taxon>
        <taxon>Methanomada group</taxon>
        <taxon>Methanobacteria</taxon>
        <taxon>Methanobacteriales</taxon>
        <taxon>Methanobacteriaceae</taxon>
        <taxon>Methanothermobacter</taxon>
    </lineage>
</organism>
<dbReference type="Pfam" id="PF02635">
    <property type="entry name" value="DsrE"/>
    <property type="match status" value="1"/>
</dbReference>
<dbReference type="KEGG" id="mwo:MWSIV6_1741"/>
<dbReference type="Proteomes" id="UP001369247">
    <property type="component" value="Unassembled WGS sequence"/>
</dbReference>
<dbReference type="EMBL" id="CP104550">
    <property type="protein sequence ID" value="UXH31653.1"/>
    <property type="molecule type" value="Genomic_DNA"/>
</dbReference>
<sequence length="121" mass="13814">MDKKILTLVITEGPYRHQYADIAYEMAESALRKGYGVKIFLYMDGTHIPKRNQAPQSFPNTAERFRTLLKDGAEIISCIRCSTARGHTCSEDPYIRGVQIKSMYELAEWIKKSHKVITLGC</sequence>
<dbReference type="GeneID" id="75107385"/>
<dbReference type="InterPro" id="IPR027396">
    <property type="entry name" value="DsrEFH-like"/>
</dbReference>
<dbReference type="GO" id="GO:0005829">
    <property type="term" value="C:cytosol"/>
    <property type="evidence" value="ECO:0007669"/>
    <property type="project" value="TreeGrafter"/>
</dbReference>
<dbReference type="RefSeq" id="WP_074359583.1">
    <property type="nucleotide sequence ID" value="NZ_CP104550.1"/>
</dbReference>
<proteinExistence type="predicted"/>
<evidence type="ECO:0000313" key="1">
    <source>
        <dbReference type="EMBL" id="MEJ8541996.1"/>
    </source>
</evidence>
<dbReference type="SUPFAM" id="SSF75169">
    <property type="entry name" value="DsrEFH-like"/>
    <property type="match status" value="1"/>
</dbReference>
<protein>
    <submittedName>
        <fullName evidence="2">DsrE/DsrF/TusD sulfur relay family protein</fullName>
    </submittedName>
</protein>
<evidence type="ECO:0000313" key="3">
    <source>
        <dbReference type="Proteomes" id="UP001369247"/>
    </source>
</evidence>
<reference evidence="1 3" key="2">
    <citation type="submission" date="2023-12" db="EMBL/GenBank/DDBJ databases">
        <title>Phenotypic and Genomic Characterization of Methanothermobacter wolfeii Strain BSEL, a CO2-Capturing Archaeon with Minimal Nutrient Requirements.</title>
        <authorList>
            <person name="Ale Enriquez F."/>
            <person name="Ahring B.K."/>
        </authorList>
    </citation>
    <scope>NUCLEOTIDE SEQUENCE [LARGE SCALE GENOMIC DNA]</scope>
    <source>
        <strain evidence="1 3">BSEL-1</strain>
    </source>
</reference>
<evidence type="ECO:0000313" key="2">
    <source>
        <dbReference type="EMBL" id="UXH31653.1"/>
    </source>
</evidence>
<name>A0A9E7RT03_METWO</name>
<reference evidence="2" key="1">
    <citation type="submission" date="2022-09" db="EMBL/GenBank/DDBJ databases">
        <title>Characterization of three MwoI isoschizomers from sequenced genome and metagenomes.</title>
        <authorList>
            <person name="Fomenkov A."/>
            <person name="Xu S.Y."/>
            <person name="Roberts R.J."/>
        </authorList>
    </citation>
    <scope>NUCLEOTIDE SEQUENCE</scope>
    <source>
        <strain evidence="2">DSM 2970</strain>
    </source>
</reference>
<keyword evidence="3" id="KW-1185">Reference proteome</keyword>
<dbReference type="AlphaFoldDB" id="A0A9E7RT03"/>
<dbReference type="EMBL" id="JAXUHJ010000003">
    <property type="protein sequence ID" value="MEJ8541996.1"/>
    <property type="molecule type" value="Genomic_DNA"/>
</dbReference>
<dbReference type="InterPro" id="IPR003787">
    <property type="entry name" value="Sulphur_relay_DsrE/F-like"/>
</dbReference>
<gene>
    <name evidence="2" type="ORF">N5910_08995</name>
    <name evidence="1" type="ORF">U2150_00570</name>
</gene>
<dbReference type="Gene3D" id="3.40.1260.10">
    <property type="entry name" value="DsrEFH-like"/>
    <property type="match status" value="1"/>
</dbReference>
<dbReference type="PANTHER" id="PTHR34874:SF1">
    <property type="entry name" value="PROTEIN YCHN"/>
    <property type="match status" value="1"/>
</dbReference>
<accession>A0A9E7RT03</accession>
<dbReference type="Proteomes" id="UP001065373">
    <property type="component" value="Chromosome"/>
</dbReference>